<dbReference type="EC" id="3.4.11.9" evidence="4"/>
<dbReference type="RefSeq" id="WP_120466673.1">
    <property type="nucleotide sequence ID" value="NZ_RAYQ01000002.1"/>
</dbReference>
<evidence type="ECO:0000259" key="8">
    <source>
        <dbReference type="SMART" id="SM01011"/>
    </source>
</evidence>
<feature type="domain" description="Aminopeptidase P N-terminal" evidence="8">
    <location>
        <begin position="1"/>
        <end position="137"/>
    </location>
</feature>
<dbReference type="GO" id="GO:0070006">
    <property type="term" value="F:metalloaminopeptidase activity"/>
    <property type="evidence" value="ECO:0007669"/>
    <property type="project" value="InterPro"/>
</dbReference>
<evidence type="ECO:0000313" key="9">
    <source>
        <dbReference type="EMBL" id="RKI93694.1"/>
    </source>
</evidence>
<reference evidence="9 10" key="1">
    <citation type="submission" date="2018-09" db="EMBL/GenBank/DDBJ databases">
        <title>Murine metabolic-syndrome-specific gut microbial biobank.</title>
        <authorList>
            <person name="Liu C."/>
        </authorList>
    </citation>
    <scope>NUCLEOTIDE SEQUENCE [LARGE SCALE GENOMIC DNA]</scope>
    <source>
        <strain evidence="9 10">0.1xD8-82</strain>
    </source>
</reference>
<dbReference type="Pfam" id="PF05195">
    <property type="entry name" value="AMP_N"/>
    <property type="match status" value="1"/>
</dbReference>
<dbReference type="InterPro" id="IPR007865">
    <property type="entry name" value="Aminopep_P_N"/>
</dbReference>
<accession>A0A3A9ARQ0</accession>
<dbReference type="PANTHER" id="PTHR43226:SF4">
    <property type="entry name" value="XAA-PRO AMINOPEPTIDASE 3"/>
    <property type="match status" value="1"/>
</dbReference>
<evidence type="ECO:0000256" key="5">
    <source>
        <dbReference type="ARBA" id="ARBA00022723"/>
    </source>
</evidence>
<evidence type="ECO:0000256" key="2">
    <source>
        <dbReference type="ARBA" id="ARBA00001936"/>
    </source>
</evidence>
<dbReference type="Proteomes" id="UP000280696">
    <property type="component" value="Unassembled WGS sequence"/>
</dbReference>
<dbReference type="SMART" id="SM01011">
    <property type="entry name" value="AMP_N"/>
    <property type="match status" value="1"/>
</dbReference>
<name>A0A3A9ARQ0_9FIRM</name>
<dbReference type="SUPFAM" id="SSF53092">
    <property type="entry name" value="Creatinase/prolidase N-terminal domain"/>
    <property type="match status" value="1"/>
</dbReference>
<comment type="cofactor">
    <cofactor evidence="2">
        <name>Mn(2+)</name>
        <dbReference type="ChEBI" id="CHEBI:29035"/>
    </cofactor>
</comment>
<proteinExistence type="inferred from homology"/>
<organism evidence="9 10">
    <name type="scientific">Parablautia intestinalis</name>
    <dbReference type="NCBI Taxonomy" id="2320100"/>
    <lineage>
        <taxon>Bacteria</taxon>
        <taxon>Bacillati</taxon>
        <taxon>Bacillota</taxon>
        <taxon>Clostridia</taxon>
        <taxon>Lachnospirales</taxon>
        <taxon>Lachnospiraceae</taxon>
        <taxon>Parablautia</taxon>
    </lineage>
</organism>
<keyword evidence="10" id="KW-1185">Reference proteome</keyword>
<keyword evidence="5" id="KW-0479">Metal-binding</keyword>
<dbReference type="AlphaFoldDB" id="A0A3A9ARQ0"/>
<evidence type="ECO:0000256" key="1">
    <source>
        <dbReference type="ARBA" id="ARBA00001424"/>
    </source>
</evidence>
<protein>
    <recommendedName>
        <fullName evidence="4">Xaa-Pro aminopeptidase</fullName>
        <ecNumber evidence="4">3.4.11.9</ecNumber>
    </recommendedName>
</protein>
<evidence type="ECO:0000256" key="7">
    <source>
        <dbReference type="ARBA" id="ARBA00023211"/>
    </source>
</evidence>
<sequence length="428" mass="49489">MKKEFYQGNRNRMYQKMKPYSLLVMFSGKEVRKTNDEYYPFYADRNFLYLTGLESKEFILLVRKDSGEEINEKVYILPPDPLKERWTGRRMKPQQVEEMSGIGNLSYVQEFEKDFHKLASEGNYQYLYLDLFKEDFEDRDLPAHQLLLRAAAAYPYLQIENANAIVRELRTIKQPCEIEAMREAEKITRAGITAMMKASKPGMYEYQYKAVFDYVLGQYGPQGPAFPSIISAGENNFCIHYYSYTGQAKDGDMVLNDVGAWYDHLMNDVSRGWPCNGKYNEKQRLLYECALKTSNHMFGMIKPGMLMAEVDAEIRRYNGLMLKDAGVLERPEETGAYMWHGGAHHVGFDVHDAICPPKRITPGMVFCVDVGIYHEEWGIGFRLEDNCLVTEDGCENLSAITPRTIEEIEDTMQKGYFAADYGKDMEHI</sequence>
<evidence type="ECO:0000256" key="3">
    <source>
        <dbReference type="ARBA" id="ARBA00008766"/>
    </source>
</evidence>
<dbReference type="InterPro" id="IPR036005">
    <property type="entry name" value="Creatinase/aminopeptidase-like"/>
</dbReference>
<comment type="catalytic activity">
    <reaction evidence="1">
        <text>Release of any N-terminal amino acid, including proline, that is linked to proline, even from a dipeptide or tripeptide.</text>
        <dbReference type="EC" id="3.4.11.9"/>
    </reaction>
</comment>
<dbReference type="GO" id="GO:0005829">
    <property type="term" value="C:cytosol"/>
    <property type="evidence" value="ECO:0007669"/>
    <property type="project" value="TreeGrafter"/>
</dbReference>
<dbReference type="InterPro" id="IPR052433">
    <property type="entry name" value="X-Pro_dipept-like"/>
</dbReference>
<comment type="caution">
    <text evidence="9">The sequence shown here is derived from an EMBL/GenBank/DDBJ whole genome shotgun (WGS) entry which is preliminary data.</text>
</comment>
<dbReference type="Gene3D" id="3.90.230.10">
    <property type="entry name" value="Creatinase/methionine aminopeptidase superfamily"/>
    <property type="match status" value="1"/>
</dbReference>
<dbReference type="Gene3D" id="3.40.350.10">
    <property type="entry name" value="Creatinase/prolidase N-terminal domain"/>
    <property type="match status" value="1"/>
</dbReference>
<dbReference type="GO" id="GO:0030145">
    <property type="term" value="F:manganese ion binding"/>
    <property type="evidence" value="ECO:0007669"/>
    <property type="project" value="InterPro"/>
</dbReference>
<keyword evidence="7" id="KW-0464">Manganese</keyword>
<dbReference type="InterPro" id="IPR029149">
    <property type="entry name" value="Creatin/AminoP/Spt16_N"/>
</dbReference>
<dbReference type="OrthoDB" id="9806388at2"/>
<evidence type="ECO:0000256" key="4">
    <source>
        <dbReference type="ARBA" id="ARBA00012574"/>
    </source>
</evidence>
<comment type="similarity">
    <text evidence="3">Belongs to the peptidase M24B family.</text>
</comment>
<dbReference type="GO" id="GO:0006508">
    <property type="term" value="P:proteolysis"/>
    <property type="evidence" value="ECO:0007669"/>
    <property type="project" value="TreeGrafter"/>
</dbReference>
<dbReference type="EMBL" id="RAYQ01000002">
    <property type="protein sequence ID" value="RKI93694.1"/>
    <property type="molecule type" value="Genomic_DNA"/>
</dbReference>
<evidence type="ECO:0000256" key="6">
    <source>
        <dbReference type="ARBA" id="ARBA00022801"/>
    </source>
</evidence>
<dbReference type="Pfam" id="PF00557">
    <property type="entry name" value="Peptidase_M24"/>
    <property type="match status" value="1"/>
</dbReference>
<gene>
    <name evidence="9" type="ORF">D7V94_03150</name>
</gene>
<keyword evidence="6" id="KW-0378">Hydrolase</keyword>
<dbReference type="PANTHER" id="PTHR43226">
    <property type="entry name" value="XAA-PRO AMINOPEPTIDASE 3"/>
    <property type="match status" value="1"/>
</dbReference>
<dbReference type="SUPFAM" id="SSF55920">
    <property type="entry name" value="Creatinase/aminopeptidase"/>
    <property type="match status" value="1"/>
</dbReference>
<evidence type="ECO:0000313" key="10">
    <source>
        <dbReference type="Proteomes" id="UP000280696"/>
    </source>
</evidence>
<dbReference type="InterPro" id="IPR000994">
    <property type="entry name" value="Pept_M24"/>
</dbReference>